<protein>
    <submittedName>
        <fullName evidence="7">GNAT family N-acetyltransferase</fullName>
        <ecNumber evidence="7">2.3.1.-</ecNumber>
    </submittedName>
</protein>
<evidence type="ECO:0000256" key="2">
    <source>
        <dbReference type="ARBA" id="ARBA00022723"/>
    </source>
</evidence>
<gene>
    <name evidence="7" type="ORF">OIK44_02380</name>
</gene>
<feature type="domain" description="N-acetyltransferase" evidence="5">
    <location>
        <begin position="3"/>
        <end position="147"/>
    </location>
</feature>
<dbReference type="GO" id="GO:0016746">
    <property type="term" value="F:acyltransferase activity"/>
    <property type="evidence" value="ECO:0007669"/>
    <property type="project" value="UniProtKB-KW"/>
</dbReference>
<sequence>MEITIRLADATDIDTIFDIRTSVKENHLSRDQLAERGITHDAIREALLAAPCIWMADVNGTAAGFAMADGAEGSIFAAFVRPESEGRGLGRLLMDKAETFLFQQHQRIWLETDGASRASGFYRKLGWLPVACLPGGDVRFEKQKKCAIYLGGCLCGAIRFEATGPALNPHNCSCKFCQKHTGALTASWVEFPRENVKWTGPGRSPATYRSSEYSSRAFCGNCGSSVGAIDDAPTVALLVAAFDDNHAKELQPEYHSFKDGAPAWASVA</sequence>
<comment type="similarity">
    <text evidence="1">Belongs to the Gfa family.</text>
</comment>
<evidence type="ECO:0000259" key="5">
    <source>
        <dbReference type="PROSITE" id="PS51186"/>
    </source>
</evidence>
<dbReference type="PANTHER" id="PTHR33337">
    <property type="entry name" value="GFA DOMAIN-CONTAINING PROTEIN"/>
    <property type="match status" value="1"/>
</dbReference>
<dbReference type="EC" id="2.3.1.-" evidence="7"/>
<organism evidence="7 8">
    <name type="scientific">Janthinobacterium fluminis</name>
    <dbReference type="NCBI Taxonomy" id="2987524"/>
    <lineage>
        <taxon>Bacteria</taxon>
        <taxon>Pseudomonadati</taxon>
        <taxon>Pseudomonadota</taxon>
        <taxon>Betaproteobacteria</taxon>
        <taxon>Burkholderiales</taxon>
        <taxon>Oxalobacteraceae</taxon>
        <taxon>Janthinobacterium</taxon>
    </lineage>
</organism>
<keyword evidence="7" id="KW-0012">Acyltransferase</keyword>
<dbReference type="InterPro" id="IPR000182">
    <property type="entry name" value="GNAT_dom"/>
</dbReference>
<evidence type="ECO:0000259" key="6">
    <source>
        <dbReference type="PROSITE" id="PS51891"/>
    </source>
</evidence>
<dbReference type="RefSeq" id="WP_273669059.1">
    <property type="nucleotide sequence ID" value="NZ_JAQQXR010000001.1"/>
</dbReference>
<dbReference type="InterPro" id="IPR016181">
    <property type="entry name" value="Acyl_CoA_acyltransferase"/>
</dbReference>
<dbReference type="EMBL" id="JAQQXR010000001">
    <property type="protein sequence ID" value="MDC8756431.1"/>
    <property type="molecule type" value="Genomic_DNA"/>
</dbReference>
<dbReference type="SUPFAM" id="SSF55729">
    <property type="entry name" value="Acyl-CoA N-acyltransferases (Nat)"/>
    <property type="match status" value="1"/>
</dbReference>
<evidence type="ECO:0000256" key="3">
    <source>
        <dbReference type="ARBA" id="ARBA00022833"/>
    </source>
</evidence>
<dbReference type="PROSITE" id="PS51186">
    <property type="entry name" value="GNAT"/>
    <property type="match status" value="1"/>
</dbReference>
<dbReference type="Gene3D" id="3.40.630.30">
    <property type="match status" value="1"/>
</dbReference>
<evidence type="ECO:0000256" key="1">
    <source>
        <dbReference type="ARBA" id="ARBA00005495"/>
    </source>
</evidence>
<keyword evidence="4" id="KW-0456">Lyase</keyword>
<dbReference type="CDD" id="cd04301">
    <property type="entry name" value="NAT_SF"/>
    <property type="match status" value="1"/>
</dbReference>
<dbReference type="PROSITE" id="PS51891">
    <property type="entry name" value="CENP_V_GFA"/>
    <property type="match status" value="1"/>
</dbReference>
<accession>A0ABT5JWI9</accession>
<dbReference type="Pfam" id="PF00583">
    <property type="entry name" value="Acetyltransf_1"/>
    <property type="match status" value="1"/>
</dbReference>
<feature type="domain" description="CENP-V/GFA" evidence="6">
    <location>
        <begin position="149"/>
        <end position="268"/>
    </location>
</feature>
<proteinExistence type="inferred from homology"/>
<evidence type="ECO:0000313" key="7">
    <source>
        <dbReference type="EMBL" id="MDC8756431.1"/>
    </source>
</evidence>
<dbReference type="Gene3D" id="3.90.1590.10">
    <property type="entry name" value="glutathione-dependent formaldehyde- activating enzyme (gfa)"/>
    <property type="match status" value="1"/>
</dbReference>
<keyword evidence="8" id="KW-1185">Reference proteome</keyword>
<dbReference type="SUPFAM" id="SSF51316">
    <property type="entry name" value="Mss4-like"/>
    <property type="match status" value="1"/>
</dbReference>
<dbReference type="InterPro" id="IPR006913">
    <property type="entry name" value="CENP-V/GFA"/>
</dbReference>
<keyword evidence="3" id="KW-0862">Zinc</keyword>
<dbReference type="Proteomes" id="UP001221208">
    <property type="component" value="Unassembled WGS sequence"/>
</dbReference>
<evidence type="ECO:0000256" key="4">
    <source>
        <dbReference type="ARBA" id="ARBA00023239"/>
    </source>
</evidence>
<dbReference type="InterPro" id="IPR011057">
    <property type="entry name" value="Mss4-like_sf"/>
</dbReference>
<keyword evidence="7" id="KW-0808">Transferase</keyword>
<dbReference type="PANTHER" id="PTHR33337:SF40">
    <property type="entry name" value="CENP-V_GFA DOMAIN-CONTAINING PROTEIN-RELATED"/>
    <property type="match status" value="1"/>
</dbReference>
<comment type="caution">
    <text evidence="7">The sequence shown here is derived from an EMBL/GenBank/DDBJ whole genome shotgun (WGS) entry which is preliminary data.</text>
</comment>
<name>A0ABT5JWI9_9BURK</name>
<keyword evidence="2" id="KW-0479">Metal-binding</keyword>
<reference evidence="7 8" key="1">
    <citation type="submission" date="2022-10" db="EMBL/GenBank/DDBJ databases">
        <title>Janthinobacterium sp. hw3 Genome sequencing.</title>
        <authorList>
            <person name="Park S."/>
        </authorList>
    </citation>
    <scope>NUCLEOTIDE SEQUENCE [LARGE SCALE GENOMIC DNA]</scope>
    <source>
        <strain evidence="8">hw3</strain>
    </source>
</reference>
<dbReference type="Pfam" id="PF04828">
    <property type="entry name" value="GFA"/>
    <property type="match status" value="1"/>
</dbReference>
<evidence type="ECO:0000313" key="8">
    <source>
        <dbReference type="Proteomes" id="UP001221208"/>
    </source>
</evidence>